<dbReference type="Proteomes" id="UP001638806">
    <property type="component" value="Unassembled WGS sequence"/>
</dbReference>
<evidence type="ECO:0000313" key="1">
    <source>
        <dbReference type="EMBL" id="KAL3963042.1"/>
    </source>
</evidence>
<proteinExistence type="predicted"/>
<reference evidence="1" key="1">
    <citation type="submission" date="2024-12" db="EMBL/GenBank/DDBJ databases">
        <title>Comparative genomics and development of molecular markers within Purpureocillium lilacinum and among Purpureocillium species.</title>
        <authorList>
            <person name="Yeh Z.-Y."/>
            <person name="Ni N.-T."/>
            <person name="Lo P.-H."/>
            <person name="Mushyakhwo K."/>
            <person name="Lin C.-F."/>
            <person name="Nai Y.-S."/>
        </authorList>
    </citation>
    <scope>NUCLEOTIDE SEQUENCE</scope>
    <source>
        <strain evidence="1">NCHU-NPUST-175</strain>
    </source>
</reference>
<organism evidence="1 2">
    <name type="scientific">Purpureocillium lilacinum</name>
    <name type="common">Paecilomyces lilacinus</name>
    <dbReference type="NCBI Taxonomy" id="33203"/>
    <lineage>
        <taxon>Eukaryota</taxon>
        <taxon>Fungi</taxon>
        <taxon>Dikarya</taxon>
        <taxon>Ascomycota</taxon>
        <taxon>Pezizomycotina</taxon>
        <taxon>Sordariomycetes</taxon>
        <taxon>Hypocreomycetidae</taxon>
        <taxon>Hypocreales</taxon>
        <taxon>Ophiocordycipitaceae</taxon>
        <taxon>Purpureocillium</taxon>
    </lineage>
</organism>
<sequence length="463" mass="50827">MGIDEGAASVQRPPSLALKAKRNRPIKHKKQLKREETYKHGETSPRANKSTSPVTNVLVVLRHVVFHATVFMLNGNLCKSWLQPSVSYSWLASQADPEAVLHVDAGRKGIRKCDRATPDCKQCKKSGLPCGGYGRDLTFVHSTVQWIAPGSREGENLSRPAGRPWLTRYAKTYNDSKPGLPDPLVRSAREQLYLGHLWDVMLPREQQVAVGTARPGAQNWATLITQLYDKEPGLRHVVIATAMGCLASLGTGRQEMLAKALETYTQAAREIGKALQRQTAYKSDGLVVASALMASFDLVFVANDEPTVLAWSGHSEGQLAMFLARGPEAFAGGVAHQLFADSRINMGLALNLSSPGDVEMIQVDVLARKCGRAIPLLFEPSAGLSQNISGLMALSIAMRYFAVMELPGQQSEEARNLQALLKQRLAGTSVYRLLKRMNGGRDAFMGQGYDPKRTQYLQLSLWF</sequence>
<keyword evidence="2" id="KW-1185">Reference proteome</keyword>
<dbReference type="EMBL" id="JBGNUJ010000002">
    <property type="protein sequence ID" value="KAL3963042.1"/>
    <property type="molecule type" value="Genomic_DNA"/>
</dbReference>
<comment type="caution">
    <text evidence="1">The sequence shown here is derived from an EMBL/GenBank/DDBJ whole genome shotgun (WGS) entry which is preliminary data.</text>
</comment>
<evidence type="ECO:0000313" key="2">
    <source>
        <dbReference type="Proteomes" id="UP001638806"/>
    </source>
</evidence>
<name>A0ACC4E430_PURLI</name>
<protein>
    <submittedName>
        <fullName evidence="1">Uncharacterized protein</fullName>
    </submittedName>
</protein>
<accession>A0ACC4E430</accession>
<gene>
    <name evidence="1" type="ORF">ACCO45_000046</name>
</gene>